<reference evidence="10 11" key="1">
    <citation type="journal article" date="2017" name="BMC Genomics">
        <title>Whole-genome assembly of Babesia ovata and comparative genomics between closely related pathogens.</title>
        <authorList>
            <person name="Yamagishi J."/>
            <person name="Asada M."/>
            <person name="Hakimi H."/>
            <person name="Tanaka T.Q."/>
            <person name="Sugimoto C."/>
            <person name="Kawazu S."/>
        </authorList>
    </citation>
    <scope>NUCLEOTIDE SEQUENCE [LARGE SCALE GENOMIC DNA]</scope>
    <source>
        <strain evidence="10 11">Miyake</strain>
    </source>
</reference>
<dbReference type="Gene3D" id="1.25.10.10">
    <property type="entry name" value="Leucine-rich Repeat Variant"/>
    <property type="match status" value="1"/>
</dbReference>
<evidence type="ECO:0000256" key="4">
    <source>
        <dbReference type="ARBA" id="ARBA00022927"/>
    </source>
</evidence>
<keyword evidence="5 6" id="KW-0472">Membrane</keyword>
<evidence type="ECO:0000313" key="10">
    <source>
        <dbReference type="EMBL" id="GBE58920.1"/>
    </source>
</evidence>
<feature type="domain" description="Clathrin/coatomer adaptor adaptin-like N-terminal" evidence="9">
    <location>
        <begin position="12"/>
        <end position="533"/>
    </location>
</feature>
<dbReference type="InterPro" id="IPR013037">
    <property type="entry name" value="Clathrin_b-adaptin_app_Ig-like"/>
</dbReference>
<dbReference type="GO" id="GO:0030276">
    <property type="term" value="F:clathrin binding"/>
    <property type="evidence" value="ECO:0007669"/>
    <property type="project" value="InterPro"/>
</dbReference>
<dbReference type="InterPro" id="IPR013041">
    <property type="entry name" value="Clathrin_app_Ig-like_sf"/>
</dbReference>
<evidence type="ECO:0000256" key="8">
    <source>
        <dbReference type="SAM" id="MobiDB-lite"/>
    </source>
</evidence>
<dbReference type="InterPro" id="IPR016342">
    <property type="entry name" value="AP_complex_bsu_1_2_4"/>
</dbReference>
<feature type="coiled-coil region" evidence="7">
    <location>
        <begin position="7"/>
        <end position="34"/>
    </location>
</feature>
<evidence type="ECO:0000256" key="6">
    <source>
        <dbReference type="PIRNR" id="PIRNR002291"/>
    </source>
</evidence>
<dbReference type="OrthoDB" id="10254310at2759"/>
<gene>
    <name evidence="10" type="ORF">BOVATA_004130</name>
</gene>
<evidence type="ECO:0000256" key="5">
    <source>
        <dbReference type="ARBA" id="ARBA00023136"/>
    </source>
</evidence>
<feature type="region of interest" description="Disordered" evidence="8">
    <location>
        <begin position="590"/>
        <end position="638"/>
    </location>
</feature>
<keyword evidence="4 6" id="KW-0653">Protein transport</keyword>
<dbReference type="GO" id="GO:0006886">
    <property type="term" value="P:intracellular protein transport"/>
    <property type="evidence" value="ECO:0007669"/>
    <property type="project" value="InterPro"/>
</dbReference>
<dbReference type="AlphaFoldDB" id="A0A2H6K7F4"/>
<dbReference type="InterPro" id="IPR016024">
    <property type="entry name" value="ARM-type_fold"/>
</dbReference>
<dbReference type="VEuPathDB" id="PiroplasmaDB:BOVATA_004130"/>
<dbReference type="GO" id="GO:0030117">
    <property type="term" value="C:membrane coat"/>
    <property type="evidence" value="ECO:0007669"/>
    <property type="project" value="InterPro"/>
</dbReference>
<evidence type="ECO:0000259" key="9">
    <source>
        <dbReference type="Pfam" id="PF01602"/>
    </source>
</evidence>
<dbReference type="Pfam" id="PF01602">
    <property type="entry name" value="Adaptin_N"/>
    <property type="match status" value="1"/>
</dbReference>
<feature type="compositionally biased region" description="Basic and acidic residues" evidence="8">
    <location>
        <begin position="613"/>
        <end position="622"/>
    </location>
</feature>
<dbReference type="EMBL" id="BDSA01000001">
    <property type="protein sequence ID" value="GBE58920.1"/>
    <property type="molecule type" value="Genomic_DNA"/>
</dbReference>
<dbReference type="Proteomes" id="UP000236319">
    <property type="component" value="Unassembled WGS sequence"/>
</dbReference>
<protein>
    <recommendedName>
        <fullName evidence="6">AP complex subunit beta</fullName>
    </recommendedName>
</protein>
<evidence type="ECO:0000313" key="11">
    <source>
        <dbReference type="Proteomes" id="UP000236319"/>
    </source>
</evidence>
<evidence type="ECO:0000256" key="7">
    <source>
        <dbReference type="SAM" id="Coils"/>
    </source>
</evidence>
<evidence type="ECO:0000256" key="2">
    <source>
        <dbReference type="ARBA" id="ARBA00006613"/>
    </source>
</evidence>
<keyword evidence="3 6" id="KW-0813">Transport</keyword>
<comment type="similarity">
    <text evidence="2 6">Belongs to the adaptor complexes large subunit family.</text>
</comment>
<dbReference type="RefSeq" id="XP_028865163.1">
    <property type="nucleotide sequence ID" value="XM_029009330.1"/>
</dbReference>
<sequence length="885" mass="98058">MDGKYFRGNRRSEIQELREELQKATKDRRKDVIKKIIGAMTVGKDVSSLFPEVVNCIQTNNLELKKLVYLYVINYAKVQPELAILAVNTFCKDAKDRNPLIRALAVRTMGYIRLPAVTEYLVEPLMRCHSDPDPYVRKTAAICIAKLHGISPQLVREEGFIEVLERMMSDHNPMVVANAVSTLVEISEQSDENLIAKILTKNPLKLDGLLHSLNECMEWGQVYILDALMLYKPSTPEEARTLIEAVLPRFSHINPAVVMSAMKVVIKMLPKIADKDYLRVLQGKLAAPLVTLASLDPEIQYVALRSILVIIEKWPRLLEGHVRAFFCKSRDPLYVRIEKLEIMVRLATTSNFQKILAELSEYATDIDHDFVRRAVRAIGSLGVRLEAALSACGTTLNELLRLRASHLTEECTIVYRDLLRAYPHMFNIELFSMCADGEYLHAVESKAALIWIIGQYAAKIPDAAEYLANMAETMHDEDHSVQLSLLTAAVKVVVTRGRDTGMVEHVIQRCVHESTSPDVRTRAQMYLRLLEHGDSVAAKVVMAPLPPIGESVMDNEVLENLLSNLGHVSSVYHLPAWALTFKDAQPLGAARDKQAGDASSSDGDLLDTADSDLSPRKGRTFDGLDDDDDDHRGSRDTQSYYGEEDLFETFGRVFRYTCKDEVVLTQHQQGSNGQMGLQVVACLYREGEKMSLKLSMTNKTAASISLLAIQFNKNSFGLSPAAPLASPVLVAPEKTTETHVPLAANIIMSNTPPANPIALQVAIKTNVDVFYFRVFYELPIVLLHGAKITRSEFEELWGMSGQEETFAVGDNLPVTDRLAKAGLTFVGSGLAVGSNKVNECFYASTTNSLQLLAVFANGRASVKAEAAALVPLFVHTIGKALRSGA</sequence>
<organism evidence="10 11">
    <name type="scientific">Babesia ovata</name>
    <dbReference type="NCBI Taxonomy" id="189622"/>
    <lineage>
        <taxon>Eukaryota</taxon>
        <taxon>Sar</taxon>
        <taxon>Alveolata</taxon>
        <taxon>Apicomplexa</taxon>
        <taxon>Aconoidasida</taxon>
        <taxon>Piroplasmida</taxon>
        <taxon>Babesiidae</taxon>
        <taxon>Babesia</taxon>
    </lineage>
</organism>
<accession>A0A2H6K7F4</accession>
<evidence type="ECO:0000256" key="1">
    <source>
        <dbReference type="ARBA" id="ARBA00004308"/>
    </source>
</evidence>
<dbReference type="SUPFAM" id="SSF48371">
    <property type="entry name" value="ARM repeat"/>
    <property type="match status" value="1"/>
</dbReference>
<comment type="subcellular location">
    <subcellularLocation>
        <location evidence="1">Endomembrane system</location>
    </subcellularLocation>
</comment>
<dbReference type="PANTHER" id="PTHR11134">
    <property type="entry name" value="ADAPTOR COMPLEX SUBUNIT BETA FAMILY MEMBER"/>
    <property type="match status" value="1"/>
</dbReference>
<dbReference type="InterPro" id="IPR026739">
    <property type="entry name" value="AP_beta"/>
</dbReference>
<keyword evidence="7" id="KW-0175">Coiled coil</keyword>
<proteinExistence type="inferred from homology"/>
<dbReference type="GO" id="GO:0016192">
    <property type="term" value="P:vesicle-mediated transport"/>
    <property type="evidence" value="ECO:0007669"/>
    <property type="project" value="InterPro"/>
</dbReference>
<dbReference type="InterPro" id="IPR002553">
    <property type="entry name" value="Clathrin/coatomer_adapt-like_N"/>
</dbReference>
<name>A0A2H6K7F4_9APIC</name>
<dbReference type="GO" id="GO:0012505">
    <property type="term" value="C:endomembrane system"/>
    <property type="evidence" value="ECO:0007669"/>
    <property type="project" value="UniProtKB-SubCell"/>
</dbReference>
<keyword evidence="11" id="KW-1185">Reference proteome</keyword>
<dbReference type="FunFam" id="2.60.40.1150:FF:000002">
    <property type="entry name" value="Beta-adaptin-like protein C"/>
    <property type="match status" value="1"/>
</dbReference>
<dbReference type="SUPFAM" id="SSF49348">
    <property type="entry name" value="Clathrin adaptor appendage domain"/>
    <property type="match status" value="1"/>
</dbReference>
<evidence type="ECO:0000256" key="3">
    <source>
        <dbReference type="ARBA" id="ARBA00022448"/>
    </source>
</evidence>
<comment type="caution">
    <text evidence="10">The sequence shown here is derived from an EMBL/GenBank/DDBJ whole genome shotgun (WGS) entry which is preliminary data.</text>
</comment>
<dbReference type="InterPro" id="IPR011989">
    <property type="entry name" value="ARM-like"/>
</dbReference>
<dbReference type="PIRSF" id="PIRSF002291">
    <property type="entry name" value="AP_complex_beta"/>
    <property type="match status" value="1"/>
</dbReference>
<dbReference type="Gene3D" id="2.60.40.1150">
    <property type="match status" value="1"/>
</dbReference>
<dbReference type="GeneID" id="39872690"/>